<evidence type="ECO:0000313" key="1">
    <source>
        <dbReference type="EMBL" id="OHV35507.1"/>
    </source>
</evidence>
<dbReference type="RefSeq" id="WP_071062063.1">
    <property type="nucleotide sequence ID" value="NZ_MAXA01000125.1"/>
</dbReference>
<dbReference type="PANTHER" id="PTHR36452">
    <property type="entry name" value="CHROMOSOME 12, WHOLE GENOME SHOTGUN SEQUENCE"/>
    <property type="match status" value="1"/>
</dbReference>
<dbReference type="InterPro" id="IPR012808">
    <property type="entry name" value="CHP02453"/>
</dbReference>
<evidence type="ECO:0000313" key="2">
    <source>
        <dbReference type="Proteomes" id="UP000179769"/>
    </source>
</evidence>
<proteinExistence type="predicted"/>
<protein>
    <submittedName>
        <fullName evidence="1">TIGR02453 family protein</fullName>
    </submittedName>
</protein>
<dbReference type="Proteomes" id="UP000179769">
    <property type="component" value="Unassembled WGS sequence"/>
</dbReference>
<sequence>MPEFTGFPVEALIFFEGLEADNSKAYWTDHRDTYEKAVRAPMLALLDALEPEFGAPHVFRPHRDVRFSKDKSPYKTAIGAHNERGGYVQVSARGLMIAAGYWQTAPDQVERLRAAVADDRTGLRLEALVRELREAGYEVSGTTLKTRPRGYDADHPRIELLRHRTLTAARDFGEPPWLAEPECAEYVAAGWRETRRLTGWLDDHVGASRLPAARRGSR</sequence>
<keyword evidence="2" id="KW-1185">Reference proteome</keyword>
<name>A0A1S1QP71_9ACTN</name>
<dbReference type="OrthoDB" id="9794241at2"/>
<comment type="caution">
    <text evidence="1">The sequence shown here is derived from an EMBL/GenBank/DDBJ whole genome shotgun (WGS) entry which is preliminary data.</text>
</comment>
<reference evidence="2" key="1">
    <citation type="submission" date="2016-07" db="EMBL/GenBank/DDBJ databases">
        <title>Frankia sp. NRRL B-16219 Genome sequencing.</title>
        <authorList>
            <person name="Ghodhbane-Gtari F."/>
            <person name="Swanson E."/>
            <person name="Gueddou A."/>
            <person name="Louati M."/>
            <person name="Nouioui I."/>
            <person name="Hezbri K."/>
            <person name="Abebe-Akele F."/>
            <person name="Simpson S."/>
            <person name="Morris K."/>
            <person name="Thomas K."/>
            <person name="Gtari M."/>
            <person name="Tisa L.S."/>
        </authorList>
    </citation>
    <scope>NUCLEOTIDE SEQUENCE [LARGE SCALE GENOMIC DNA]</scope>
    <source>
        <strain evidence="2">NRRL B-16219</strain>
    </source>
</reference>
<gene>
    <name evidence="1" type="ORF">BBK14_14855</name>
</gene>
<dbReference type="EMBL" id="MAXA01000125">
    <property type="protein sequence ID" value="OHV35507.1"/>
    <property type="molecule type" value="Genomic_DNA"/>
</dbReference>
<dbReference type="AlphaFoldDB" id="A0A1S1QP71"/>
<dbReference type="PANTHER" id="PTHR36452:SF1">
    <property type="entry name" value="DUF2461 DOMAIN-CONTAINING PROTEIN"/>
    <property type="match status" value="1"/>
</dbReference>
<dbReference type="Pfam" id="PF09365">
    <property type="entry name" value="DUF2461"/>
    <property type="match status" value="1"/>
</dbReference>
<dbReference type="PIRSF" id="PIRSF028451">
    <property type="entry name" value="UCP028451"/>
    <property type="match status" value="1"/>
</dbReference>
<organism evidence="1 2">
    <name type="scientific">Parafrankia soli</name>
    <dbReference type="NCBI Taxonomy" id="2599596"/>
    <lineage>
        <taxon>Bacteria</taxon>
        <taxon>Bacillati</taxon>
        <taxon>Actinomycetota</taxon>
        <taxon>Actinomycetes</taxon>
        <taxon>Frankiales</taxon>
        <taxon>Frankiaceae</taxon>
        <taxon>Parafrankia</taxon>
    </lineage>
</organism>
<dbReference type="NCBIfam" id="TIGR02453">
    <property type="entry name" value="TIGR02453 family protein"/>
    <property type="match status" value="1"/>
</dbReference>
<dbReference type="InterPro" id="IPR015996">
    <property type="entry name" value="UCP028451"/>
</dbReference>
<accession>A0A1S1QP71</accession>